<evidence type="ECO:0008006" key="5">
    <source>
        <dbReference type="Google" id="ProtNLM"/>
    </source>
</evidence>
<feature type="region of interest" description="Disordered" evidence="1">
    <location>
        <begin position="345"/>
        <end position="404"/>
    </location>
</feature>
<keyword evidence="2" id="KW-1133">Transmembrane helix</keyword>
<organism evidence="3 4">
    <name type="scientific">Cyclospora cayetanensis</name>
    <dbReference type="NCBI Taxonomy" id="88456"/>
    <lineage>
        <taxon>Eukaryota</taxon>
        <taxon>Sar</taxon>
        <taxon>Alveolata</taxon>
        <taxon>Apicomplexa</taxon>
        <taxon>Conoidasida</taxon>
        <taxon>Coccidia</taxon>
        <taxon>Eucoccidiorida</taxon>
        <taxon>Eimeriorina</taxon>
        <taxon>Eimeriidae</taxon>
        <taxon>Cyclospora</taxon>
    </lineage>
</organism>
<sequence length="404" mass="42096">MLRAPAVTASPSTRIPGVPSAASAAVASRANLHFSLTSREDVATPVWRCAGNASWGRVPSLAEAATTQAGAVREAGVEEKDDVKGILDLASMSTCHSREQATSSSMKNNSCSSIASNADGISKSRSSSSVQKVAARAALPAASAGGSMSSSSTSPCLKLLSARKFELRKLRVINRQGEQVEIVSLEPVLSACMQPFKGEAGWQQRRYYEDVLVQSRAAAAAASSGTTTTYYSDEASFSGEEGPYSGWGVETTVALLLLRFSVALVVLVTILAGIGSLLASSISSNSNSGREGTQKGGGPICGSGDGVDLLRHCESSNGGCASRRASIGEGAKMSCLSEYGETASEGALASEDAEEGPDEQDVDRRRCQRAALEEGGPWGKKWQRPPEEIRQHRESGTAMLVLPG</sequence>
<keyword evidence="4" id="KW-1185">Reference proteome</keyword>
<evidence type="ECO:0000256" key="2">
    <source>
        <dbReference type="SAM" id="Phobius"/>
    </source>
</evidence>
<feature type="compositionally biased region" description="Acidic residues" evidence="1">
    <location>
        <begin position="351"/>
        <end position="361"/>
    </location>
</feature>
<keyword evidence="2" id="KW-0812">Transmembrane</keyword>
<dbReference type="InParanoid" id="A0A1D3D5K6"/>
<reference evidence="3 4" key="1">
    <citation type="journal article" date="2016" name="BMC Genomics">
        <title>Comparative genomics reveals Cyclospora cayetanensis possesses coccidia-like metabolism and invasion components but unique surface antigens.</title>
        <authorList>
            <person name="Liu S."/>
            <person name="Wang L."/>
            <person name="Zheng H."/>
            <person name="Xu Z."/>
            <person name="Roellig D.M."/>
            <person name="Li N."/>
            <person name="Frace M.A."/>
            <person name="Tang K."/>
            <person name="Arrowood M.J."/>
            <person name="Moss D.M."/>
            <person name="Zhang L."/>
            <person name="Feng Y."/>
            <person name="Xiao L."/>
        </authorList>
    </citation>
    <scope>NUCLEOTIDE SEQUENCE [LARGE SCALE GENOMIC DNA]</scope>
    <source>
        <strain evidence="3 4">CHN_HEN01</strain>
    </source>
</reference>
<proteinExistence type="predicted"/>
<comment type="caution">
    <text evidence="3">The sequence shown here is derived from an EMBL/GenBank/DDBJ whole genome shotgun (WGS) entry which is preliminary data.</text>
</comment>
<accession>A0A1D3D5K6</accession>
<name>A0A1D3D5K6_9EIME</name>
<dbReference type="EMBL" id="JROU02000646">
    <property type="protein sequence ID" value="OEH78724.1"/>
    <property type="molecule type" value="Genomic_DNA"/>
</dbReference>
<protein>
    <recommendedName>
        <fullName evidence="5">Transmembrane protein</fullName>
    </recommendedName>
</protein>
<dbReference type="VEuPathDB" id="ToxoDB:cyc_03404"/>
<feature type="transmembrane region" description="Helical" evidence="2">
    <location>
        <begin position="256"/>
        <end position="280"/>
    </location>
</feature>
<keyword evidence="2" id="KW-0472">Membrane</keyword>
<gene>
    <name evidence="3" type="ORF">cyc_03404</name>
</gene>
<evidence type="ECO:0000313" key="4">
    <source>
        <dbReference type="Proteomes" id="UP000095192"/>
    </source>
</evidence>
<evidence type="ECO:0000256" key="1">
    <source>
        <dbReference type="SAM" id="MobiDB-lite"/>
    </source>
</evidence>
<dbReference type="AlphaFoldDB" id="A0A1D3D5K6"/>
<feature type="compositionally biased region" description="Basic and acidic residues" evidence="1">
    <location>
        <begin position="384"/>
        <end position="395"/>
    </location>
</feature>
<dbReference type="Proteomes" id="UP000095192">
    <property type="component" value="Unassembled WGS sequence"/>
</dbReference>
<evidence type="ECO:0000313" key="3">
    <source>
        <dbReference type="EMBL" id="OEH78724.1"/>
    </source>
</evidence>